<dbReference type="Proteomes" id="UP000714380">
    <property type="component" value="Unassembled WGS sequence"/>
</dbReference>
<protein>
    <submittedName>
        <fullName evidence="2">DUF819 family protein</fullName>
    </submittedName>
</protein>
<feature type="transmembrane region" description="Helical" evidence="1">
    <location>
        <begin position="249"/>
        <end position="269"/>
    </location>
</feature>
<feature type="transmembrane region" description="Helical" evidence="1">
    <location>
        <begin position="94"/>
        <end position="113"/>
    </location>
</feature>
<keyword evidence="1" id="KW-0812">Transmembrane</keyword>
<sequence length="393" mass="41396">MTIAAALAYLLIPAVIIILAQKLPLLDKAGVVVLSFALGIALSAIAAGNSDWAALAGIRTTLSEVSIALALPLLVFSIDVKASLSMAGDTMKSMAIALLSVLIISAIGAFFYVDTLDNVWQIAGMSVGAYTGGGPNMAAIKTAIEADETIFTTMITYDILLSALYLIFVMTLAKPIFSRVLRPFQSQGQHAYHTEEDAFGHMADETANAYRILAGRRVFTQAIAGLLLSAAIVGLSVVLAGLAPESMRSALTIITITTLGVMASFIPAVRSLQGTFQLGMYLILVFCLTTGSMTDTGIITNLNLDLFAYIGFILIGSLLLQAIICRFMNIDTDTFLITSSAAIMSVPFIPVIAGALKNREIILPGFAAAIIGYILGNYLGIAMAFATRAMLGS</sequence>
<comment type="caution">
    <text evidence="2">The sequence shown here is derived from an EMBL/GenBank/DDBJ whole genome shotgun (WGS) entry which is preliminary data.</text>
</comment>
<feature type="transmembrane region" description="Helical" evidence="1">
    <location>
        <begin position="6"/>
        <end position="23"/>
    </location>
</feature>
<feature type="transmembrane region" description="Helical" evidence="1">
    <location>
        <begin position="218"/>
        <end position="243"/>
    </location>
</feature>
<evidence type="ECO:0000313" key="2">
    <source>
        <dbReference type="EMBL" id="MCA6063838.1"/>
    </source>
</evidence>
<evidence type="ECO:0000256" key="1">
    <source>
        <dbReference type="SAM" id="Phobius"/>
    </source>
</evidence>
<reference evidence="2 3" key="1">
    <citation type="submission" date="2020-12" db="EMBL/GenBank/DDBJ databases">
        <title>Novel Thalassolituus-related marine hydrocarbonoclastic bacteria mediated algae-derived hydrocarbons mineralization in twilight zone of the northern South China Sea.</title>
        <authorList>
            <person name="Dong C."/>
        </authorList>
    </citation>
    <scope>NUCLEOTIDE SEQUENCE [LARGE SCALE GENOMIC DNA]</scope>
    <source>
        <strain evidence="2 3">IMCC1826</strain>
    </source>
</reference>
<evidence type="ECO:0000313" key="3">
    <source>
        <dbReference type="Proteomes" id="UP000714380"/>
    </source>
</evidence>
<feature type="transmembrane region" description="Helical" evidence="1">
    <location>
        <begin position="61"/>
        <end position="82"/>
    </location>
</feature>
<dbReference type="PANTHER" id="PTHR34289">
    <property type="entry name" value="PROTEIN, PUTATIVE (DUF819)-RELATED"/>
    <property type="match status" value="1"/>
</dbReference>
<dbReference type="PANTHER" id="PTHR34289:SF8">
    <property type="entry name" value="DUF819 DOMAIN-CONTAINING PROTEIN"/>
    <property type="match status" value="1"/>
</dbReference>
<feature type="transmembrane region" description="Helical" evidence="1">
    <location>
        <begin position="30"/>
        <end position="49"/>
    </location>
</feature>
<organism evidence="2 3">
    <name type="scientific">Thalassolituus marinus</name>
    <dbReference type="NCBI Taxonomy" id="671053"/>
    <lineage>
        <taxon>Bacteria</taxon>
        <taxon>Pseudomonadati</taxon>
        <taxon>Pseudomonadota</taxon>
        <taxon>Gammaproteobacteria</taxon>
        <taxon>Oceanospirillales</taxon>
        <taxon>Oceanospirillaceae</taxon>
        <taxon>Thalassolituus</taxon>
    </lineage>
</organism>
<keyword evidence="3" id="KW-1185">Reference proteome</keyword>
<keyword evidence="1" id="KW-0472">Membrane</keyword>
<dbReference type="RefSeq" id="WP_225674234.1">
    <property type="nucleotide sequence ID" value="NZ_JAEDAH010000044.1"/>
</dbReference>
<name>A0ABS7ZQ60_9GAMM</name>
<feature type="transmembrane region" description="Helical" evidence="1">
    <location>
        <begin position="362"/>
        <end position="386"/>
    </location>
</feature>
<feature type="transmembrane region" description="Helical" evidence="1">
    <location>
        <begin position="159"/>
        <end position="177"/>
    </location>
</feature>
<dbReference type="EMBL" id="JAEDAH010000044">
    <property type="protein sequence ID" value="MCA6063838.1"/>
    <property type="molecule type" value="Genomic_DNA"/>
</dbReference>
<feature type="transmembrane region" description="Helical" evidence="1">
    <location>
        <begin position="306"/>
        <end position="328"/>
    </location>
</feature>
<dbReference type="InterPro" id="IPR008537">
    <property type="entry name" value="DUF819"/>
</dbReference>
<gene>
    <name evidence="2" type="ORF">I9W95_09485</name>
</gene>
<keyword evidence="1" id="KW-1133">Transmembrane helix</keyword>
<dbReference type="Pfam" id="PF05684">
    <property type="entry name" value="DUF819"/>
    <property type="match status" value="1"/>
</dbReference>
<proteinExistence type="predicted"/>
<accession>A0ABS7ZQ60</accession>
<feature type="transmembrane region" description="Helical" evidence="1">
    <location>
        <begin position="335"/>
        <end position="356"/>
    </location>
</feature>